<evidence type="ECO:0000313" key="4">
    <source>
        <dbReference type="EMBL" id="KAB1083976.1"/>
    </source>
</evidence>
<comment type="caution">
    <text evidence="4">The sequence shown here is derived from an EMBL/GenBank/DDBJ whole genome shotgun (WGS) entry which is preliminary data.</text>
</comment>
<dbReference type="PANTHER" id="PTHR42796:SF4">
    <property type="entry name" value="FUMARYLACETOACETATE HYDROLASE DOMAIN-CONTAINING PROTEIN 2A"/>
    <property type="match status" value="1"/>
</dbReference>
<keyword evidence="2" id="KW-0479">Metal-binding</keyword>
<proteinExistence type="inferred from homology"/>
<dbReference type="InterPro" id="IPR051121">
    <property type="entry name" value="FAH"/>
</dbReference>
<dbReference type="RefSeq" id="WP_151047271.1">
    <property type="nucleotide sequence ID" value="NZ_VZUL01000003.1"/>
</dbReference>
<dbReference type="EMBL" id="VZUL01000003">
    <property type="protein sequence ID" value="KAB1083976.1"/>
    <property type="molecule type" value="Genomic_DNA"/>
</dbReference>
<accession>A0A6A1TM99</accession>
<keyword evidence="4" id="KW-0378">Hydrolase</keyword>
<dbReference type="GO" id="GO:0016787">
    <property type="term" value="F:hydrolase activity"/>
    <property type="evidence" value="ECO:0007669"/>
    <property type="project" value="UniProtKB-KW"/>
</dbReference>
<dbReference type="GO" id="GO:0044281">
    <property type="term" value="P:small molecule metabolic process"/>
    <property type="evidence" value="ECO:0007669"/>
    <property type="project" value="UniProtKB-ARBA"/>
</dbReference>
<dbReference type="Proteomes" id="UP000386575">
    <property type="component" value="Unassembled WGS sequence"/>
</dbReference>
<reference evidence="4 5" key="1">
    <citation type="submission" date="2019-09" db="EMBL/GenBank/DDBJ databases">
        <title>Genome sequencing of Ng87 strain.</title>
        <authorList>
            <person name="Karasev E.S."/>
            <person name="Andronov E."/>
        </authorList>
    </citation>
    <scope>NUCLEOTIDE SEQUENCE [LARGE SCALE GENOMIC DNA]</scope>
    <source>
        <strain evidence="4 5">Ng87</strain>
    </source>
</reference>
<dbReference type="AlphaFoldDB" id="A0A6A1TM99"/>
<comment type="similarity">
    <text evidence="1">Belongs to the FAH family.</text>
</comment>
<sequence>MRFCRYDDNRLGVVVGDQVKDVTGVLGRLPNYRYPFPHGDQFMAHFAELRPVMEEMAKTAPSKPLSEVALLSPIANPGKIVGAPVNYRLHLDEVLDSDQLHHGMKIKPIAEAGVFLKAVSSLVGPSEGIVVDWADRRTDHEIELAVIIGKKGFRVSEADALDYVAGYAICYDITIRGPEERSYRKSLDTFSVLGPYVVTADEIPNPNNLDFELTIGGESRQKSNTSMLIFNVQKLIEFASKAYTLYPGDIIMTDTPEGVAPIAPGDVLHGTFEGIGSMDVKVYCNWDKT</sequence>
<dbReference type="InterPro" id="IPR036663">
    <property type="entry name" value="Fumarylacetoacetase_C_sf"/>
</dbReference>
<dbReference type="SUPFAM" id="SSF56529">
    <property type="entry name" value="FAH"/>
    <property type="match status" value="1"/>
</dbReference>
<evidence type="ECO:0000313" key="5">
    <source>
        <dbReference type="Proteomes" id="UP000386575"/>
    </source>
</evidence>
<feature type="domain" description="Fumarylacetoacetase-like C-terminal" evidence="3">
    <location>
        <begin position="79"/>
        <end position="282"/>
    </location>
</feature>
<protein>
    <submittedName>
        <fullName evidence="4">Fumarylacetoacetate hydrolase family protein</fullName>
    </submittedName>
</protein>
<evidence type="ECO:0000256" key="2">
    <source>
        <dbReference type="ARBA" id="ARBA00022723"/>
    </source>
</evidence>
<dbReference type="InterPro" id="IPR011234">
    <property type="entry name" value="Fumarylacetoacetase-like_C"/>
</dbReference>
<dbReference type="Pfam" id="PF01557">
    <property type="entry name" value="FAA_hydrolase"/>
    <property type="match status" value="1"/>
</dbReference>
<evidence type="ECO:0000256" key="1">
    <source>
        <dbReference type="ARBA" id="ARBA00010211"/>
    </source>
</evidence>
<dbReference type="GO" id="GO:0046872">
    <property type="term" value="F:metal ion binding"/>
    <property type="evidence" value="ECO:0007669"/>
    <property type="project" value="UniProtKB-KW"/>
</dbReference>
<dbReference type="PANTHER" id="PTHR42796">
    <property type="entry name" value="FUMARYLACETOACETATE HYDROLASE DOMAIN-CONTAINING PROTEIN 2A-RELATED"/>
    <property type="match status" value="1"/>
</dbReference>
<name>A0A6A1TM99_NEOGA</name>
<evidence type="ECO:0000259" key="3">
    <source>
        <dbReference type="Pfam" id="PF01557"/>
    </source>
</evidence>
<organism evidence="4 5">
    <name type="scientific">Neorhizobium galegae</name>
    <name type="common">Rhizobium galegae</name>
    <dbReference type="NCBI Taxonomy" id="399"/>
    <lineage>
        <taxon>Bacteria</taxon>
        <taxon>Pseudomonadati</taxon>
        <taxon>Pseudomonadota</taxon>
        <taxon>Alphaproteobacteria</taxon>
        <taxon>Hyphomicrobiales</taxon>
        <taxon>Rhizobiaceae</taxon>
        <taxon>Rhizobium/Agrobacterium group</taxon>
        <taxon>Neorhizobium</taxon>
    </lineage>
</organism>
<dbReference type="Gene3D" id="3.90.850.10">
    <property type="entry name" value="Fumarylacetoacetase-like, C-terminal domain"/>
    <property type="match status" value="1"/>
</dbReference>
<gene>
    <name evidence="4" type="ORF">F4V91_31830</name>
</gene>